<dbReference type="eggNOG" id="COG0515">
    <property type="taxonomic scope" value="Bacteria"/>
</dbReference>
<evidence type="ECO:0000313" key="7">
    <source>
        <dbReference type="Proteomes" id="UP000001351"/>
    </source>
</evidence>
<evidence type="ECO:0000256" key="4">
    <source>
        <dbReference type="ARBA" id="ARBA00022840"/>
    </source>
</evidence>
<dbReference type="CDD" id="cd14014">
    <property type="entry name" value="STKc_PknB_like"/>
    <property type="match status" value="1"/>
</dbReference>
<dbReference type="Gene3D" id="3.30.200.20">
    <property type="entry name" value="Phosphorylase Kinase, domain 1"/>
    <property type="match status" value="1"/>
</dbReference>
<dbReference type="Pfam" id="PF00069">
    <property type="entry name" value="Pkinase"/>
    <property type="match status" value="1"/>
</dbReference>
<sequence>MEGGQTPFTERMPMEKAEWELNPASLPAGTRVGPWQVIDCGGQGAYGTVYRTVRAGSGPGQPVALKLAHYPEDGRFAREAALLSRIHHPNVPSLLNAGHWHHPSGAAYPYLVMDWVGGLSLYTWARTHLPSSRQVLRVLAQVARALEDTHAVGGVHRDVKGGNVRIRSADGRALLLDFGSGNHTGAEPLTWEALPPGTRPYRSPEAWAFARHHAQHPTARYVAQPSDDVFSLGVSAYRLVTGQYPPSAIPGDQGASVWEPAGAGPPPPLTLNPRVESQLNALILRMLSVNPLSRGGAGELAALLERAAESTGSGADEPLLISEAPQRPVLVSGETPARHHSARQSIRKKALLGKWLCWLASPALGLFLAIQGNPETPRATNETPMLAQAKALDAGLEDGGTAALAPTALADAPAMGTMPSPAQRGLGLDMPKTPFPGQQRPPCTASYEAEIRGGCWTQLAQMAPCKDSYEWKGRCYIPSTPAPREPTSDKP</sequence>
<dbReference type="SMART" id="SM00220">
    <property type="entry name" value="S_TKc"/>
    <property type="match status" value="1"/>
</dbReference>
<keyword evidence="4" id="KW-0067">ATP-binding</keyword>
<feature type="domain" description="Protein kinase" evidence="5">
    <location>
        <begin position="35"/>
        <end position="320"/>
    </location>
</feature>
<evidence type="ECO:0000256" key="1">
    <source>
        <dbReference type="ARBA" id="ARBA00022679"/>
    </source>
</evidence>
<dbReference type="GO" id="GO:0004674">
    <property type="term" value="F:protein serine/threonine kinase activity"/>
    <property type="evidence" value="ECO:0007669"/>
    <property type="project" value="TreeGrafter"/>
</dbReference>
<dbReference type="PANTHER" id="PTHR43289">
    <property type="entry name" value="MITOGEN-ACTIVATED PROTEIN KINASE KINASE KINASE 20-RELATED"/>
    <property type="match status" value="1"/>
</dbReference>
<dbReference type="KEGG" id="sur:STAUR_6222"/>
<dbReference type="PANTHER" id="PTHR43289:SF34">
    <property type="entry name" value="SERINE_THREONINE-PROTEIN KINASE YBDM-RELATED"/>
    <property type="match status" value="1"/>
</dbReference>
<evidence type="ECO:0000313" key="6">
    <source>
        <dbReference type="EMBL" id="ADO73979.1"/>
    </source>
</evidence>
<accession>E3FFQ6</accession>
<dbReference type="InterPro" id="IPR011009">
    <property type="entry name" value="Kinase-like_dom_sf"/>
</dbReference>
<name>E3FFQ6_STIAD</name>
<dbReference type="Proteomes" id="UP000001351">
    <property type="component" value="Chromosome"/>
</dbReference>
<gene>
    <name evidence="6" type="ordered locus">STAUR_6222</name>
</gene>
<dbReference type="HOGENOM" id="CLU_028595_1_0_7"/>
<dbReference type="STRING" id="378806.STAUR_6222"/>
<evidence type="ECO:0000256" key="3">
    <source>
        <dbReference type="ARBA" id="ARBA00022777"/>
    </source>
</evidence>
<keyword evidence="1" id="KW-0808">Transferase</keyword>
<dbReference type="PROSITE" id="PS50011">
    <property type="entry name" value="PROTEIN_KINASE_DOM"/>
    <property type="match status" value="1"/>
</dbReference>
<organism evidence="6 7">
    <name type="scientific">Stigmatella aurantiaca (strain DW4/3-1)</name>
    <dbReference type="NCBI Taxonomy" id="378806"/>
    <lineage>
        <taxon>Bacteria</taxon>
        <taxon>Pseudomonadati</taxon>
        <taxon>Myxococcota</taxon>
        <taxon>Myxococcia</taxon>
        <taxon>Myxococcales</taxon>
        <taxon>Cystobacterineae</taxon>
        <taxon>Archangiaceae</taxon>
        <taxon>Stigmatella</taxon>
    </lineage>
</organism>
<keyword evidence="7" id="KW-1185">Reference proteome</keyword>
<dbReference type="InterPro" id="IPR000719">
    <property type="entry name" value="Prot_kinase_dom"/>
</dbReference>
<keyword evidence="3 6" id="KW-0418">Kinase</keyword>
<keyword evidence="2" id="KW-0547">Nucleotide-binding</keyword>
<reference evidence="6 7" key="1">
    <citation type="journal article" date="2011" name="Mol. Biol. Evol.">
        <title>Comparative genomic analysis of fruiting body formation in Myxococcales.</title>
        <authorList>
            <person name="Huntley S."/>
            <person name="Hamann N."/>
            <person name="Wegener-Feldbrugge S."/>
            <person name="Treuner-Lange A."/>
            <person name="Kube M."/>
            <person name="Reinhardt R."/>
            <person name="Klages S."/>
            <person name="Muller R."/>
            <person name="Ronning C.M."/>
            <person name="Nierman W.C."/>
            <person name="Sogaard-Andersen L."/>
        </authorList>
    </citation>
    <scope>NUCLEOTIDE SEQUENCE [LARGE SCALE GENOMIC DNA]</scope>
    <source>
        <strain evidence="6 7">DW4/3-1</strain>
    </source>
</reference>
<evidence type="ECO:0000256" key="2">
    <source>
        <dbReference type="ARBA" id="ARBA00022741"/>
    </source>
</evidence>
<evidence type="ECO:0000259" key="5">
    <source>
        <dbReference type="PROSITE" id="PS50011"/>
    </source>
</evidence>
<dbReference type="SUPFAM" id="SSF56112">
    <property type="entry name" value="Protein kinase-like (PK-like)"/>
    <property type="match status" value="1"/>
</dbReference>
<dbReference type="Gene3D" id="1.10.510.10">
    <property type="entry name" value="Transferase(Phosphotransferase) domain 1"/>
    <property type="match status" value="1"/>
</dbReference>
<dbReference type="AlphaFoldDB" id="E3FFQ6"/>
<proteinExistence type="predicted"/>
<dbReference type="GO" id="GO:0005524">
    <property type="term" value="F:ATP binding"/>
    <property type="evidence" value="ECO:0007669"/>
    <property type="project" value="UniProtKB-KW"/>
</dbReference>
<protein>
    <submittedName>
        <fullName evidence="6">Protein kinase</fullName>
    </submittedName>
</protein>
<dbReference type="EMBL" id="CP002271">
    <property type="protein sequence ID" value="ADO73979.1"/>
    <property type="molecule type" value="Genomic_DNA"/>
</dbReference>